<evidence type="ECO:0000313" key="7">
    <source>
        <dbReference type="EMBL" id="KAF2589537.1"/>
    </source>
</evidence>
<comment type="subcellular location">
    <subcellularLocation>
        <location evidence="1">Membrane</location>
        <topology evidence="1">Multi-pass membrane protein</topology>
    </subcellularLocation>
</comment>
<feature type="transmembrane region" description="Helical" evidence="6">
    <location>
        <begin position="76"/>
        <end position="95"/>
    </location>
</feature>
<keyword evidence="5 6" id="KW-0472">Membrane</keyword>
<evidence type="ECO:0000256" key="4">
    <source>
        <dbReference type="ARBA" id="ARBA00022989"/>
    </source>
</evidence>
<accession>A0A8S9K6S7</accession>
<evidence type="ECO:0000256" key="1">
    <source>
        <dbReference type="ARBA" id="ARBA00004141"/>
    </source>
</evidence>
<keyword evidence="4 6" id="KW-1133">Transmembrane helix</keyword>
<name>A0A8S9K6S7_BRACR</name>
<evidence type="ECO:0000256" key="5">
    <source>
        <dbReference type="ARBA" id="ARBA00023136"/>
    </source>
</evidence>
<protein>
    <submittedName>
        <fullName evidence="7">Uncharacterized protein</fullName>
    </submittedName>
</protein>
<comment type="caution">
    <text evidence="7">The sequence shown here is derived from an EMBL/GenBank/DDBJ whole genome shotgun (WGS) entry which is preliminary data.</text>
</comment>
<comment type="similarity">
    <text evidence="2">Belongs to the Cold-regulated 413 protein family.</text>
</comment>
<reference evidence="7" key="1">
    <citation type="submission" date="2019-12" db="EMBL/GenBank/DDBJ databases">
        <title>Genome sequencing and annotation of Brassica cretica.</title>
        <authorList>
            <person name="Studholme D.J."/>
            <person name="Sarris P.F."/>
        </authorList>
    </citation>
    <scope>NUCLEOTIDE SEQUENCE</scope>
    <source>
        <strain evidence="7">PFS-102/07</strain>
        <tissue evidence="7">Leaf</tissue>
    </source>
</reference>
<sequence length="150" mass="16821">MGRVDYLAMKTDVDKVALVNSDVEELKIAAKKLLTDVSKLGGLAFGVSFVKWIASFSAIYLLILDRTNWRTKMLTSLLIPYIFLTLPGVIFNFLSGDVGKWIAFVAVVLRLFFPKHFPGHDHLLSFSCLYCCFNQFGVSPFMSTALNLET</sequence>
<proteinExistence type="inferred from homology"/>
<dbReference type="InterPro" id="IPR008892">
    <property type="entry name" value="COR413"/>
</dbReference>
<evidence type="ECO:0000256" key="2">
    <source>
        <dbReference type="ARBA" id="ARBA00005852"/>
    </source>
</evidence>
<dbReference type="PANTHER" id="PTHR33596">
    <property type="entry name" value="COLD-REGULATED 413 PLASMA MEMBRANE PROTEIN 2"/>
    <property type="match status" value="1"/>
</dbReference>
<keyword evidence="3 6" id="KW-0812">Transmembrane</keyword>
<feature type="transmembrane region" description="Helical" evidence="6">
    <location>
        <begin position="43"/>
        <end position="64"/>
    </location>
</feature>
<dbReference type="EMBL" id="QGKY02000190">
    <property type="protein sequence ID" value="KAF2589537.1"/>
    <property type="molecule type" value="Genomic_DNA"/>
</dbReference>
<organism evidence="7">
    <name type="scientific">Brassica cretica</name>
    <name type="common">Mustard</name>
    <dbReference type="NCBI Taxonomy" id="69181"/>
    <lineage>
        <taxon>Eukaryota</taxon>
        <taxon>Viridiplantae</taxon>
        <taxon>Streptophyta</taxon>
        <taxon>Embryophyta</taxon>
        <taxon>Tracheophyta</taxon>
        <taxon>Spermatophyta</taxon>
        <taxon>Magnoliopsida</taxon>
        <taxon>eudicotyledons</taxon>
        <taxon>Gunneridae</taxon>
        <taxon>Pentapetalae</taxon>
        <taxon>rosids</taxon>
        <taxon>malvids</taxon>
        <taxon>Brassicales</taxon>
        <taxon>Brassicaceae</taxon>
        <taxon>Brassiceae</taxon>
        <taxon>Brassica</taxon>
    </lineage>
</organism>
<gene>
    <name evidence="7" type="ORF">F2Q70_00040668</name>
</gene>
<dbReference type="Pfam" id="PF05562">
    <property type="entry name" value="WCOR413"/>
    <property type="match status" value="1"/>
</dbReference>
<evidence type="ECO:0000256" key="3">
    <source>
        <dbReference type="ARBA" id="ARBA00022692"/>
    </source>
</evidence>
<evidence type="ECO:0000256" key="6">
    <source>
        <dbReference type="SAM" id="Phobius"/>
    </source>
</evidence>
<dbReference type="PANTHER" id="PTHR33596:SF23">
    <property type="entry name" value="COLD-REGULATED 413 PLASMA MEMBRANE PROTEIN 2"/>
    <property type="match status" value="1"/>
</dbReference>
<dbReference type="AlphaFoldDB" id="A0A8S9K6S7"/>
<dbReference type="GO" id="GO:0016020">
    <property type="term" value="C:membrane"/>
    <property type="evidence" value="ECO:0007669"/>
    <property type="project" value="UniProtKB-SubCell"/>
</dbReference>